<reference evidence="2 3" key="1">
    <citation type="submission" date="2014-07" db="EMBL/GenBank/DDBJ databases">
        <title>Genome of Flavobacterium reichenbachii LMG 25512.</title>
        <authorList>
            <person name="Stropko S.J."/>
            <person name="Pipes S.E."/>
            <person name="Newman J.D."/>
        </authorList>
    </citation>
    <scope>NUCLEOTIDE SEQUENCE [LARGE SCALE GENOMIC DNA]</scope>
    <source>
        <strain evidence="2 3">LMG 25512</strain>
    </source>
</reference>
<proteinExistence type="predicted"/>
<gene>
    <name evidence="2" type="ORF">IW19_13225</name>
</gene>
<keyword evidence="3" id="KW-1185">Reference proteome</keyword>
<evidence type="ECO:0000313" key="2">
    <source>
        <dbReference type="EMBL" id="KFF06412.1"/>
    </source>
</evidence>
<organism evidence="2 3">
    <name type="scientific">Flavobacterium reichenbachii</name>
    <dbReference type="NCBI Taxonomy" id="362418"/>
    <lineage>
        <taxon>Bacteria</taxon>
        <taxon>Pseudomonadati</taxon>
        <taxon>Bacteroidota</taxon>
        <taxon>Flavobacteriia</taxon>
        <taxon>Flavobacteriales</taxon>
        <taxon>Flavobacteriaceae</taxon>
        <taxon>Flavobacterium</taxon>
    </lineage>
</organism>
<dbReference type="AlphaFoldDB" id="A0A085ZPP8"/>
<dbReference type="OrthoDB" id="1366578at2"/>
<comment type="caution">
    <text evidence="2">The sequence shown here is derived from an EMBL/GenBank/DDBJ whole genome shotgun (WGS) entry which is preliminary data.</text>
</comment>
<feature type="region of interest" description="Disordered" evidence="1">
    <location>
        <begin position="43"/>
        <end position="65"/>
    </location>
</feature>
<dbReference type="EMBL" id="JPRL01000001">
    <property type="protein sequence ID" value="KFF06412.1"/>
    <property type="molecule type" value="Genomic_DNA"/>
</dbReference>
<feature type="region of interest" description="Disordered" evidence="1">
    <location>
        <begin position="1"/>
        <end position="23"/>
    </location>
</feature>
<dbReference type="Proteomes" id="UP000028715">
    <property type="component" value="Unassembled WGS sequence"/>
</dbReference>
<protein>
    <submittedName>
        <fullName evidence="2">Uncharacterized protein</fullName>
    </submittedName>
</protein>
<dbReference type="STRING" id="362418.IW19_13225"/>
<dbReference type="eggNOG" id="ENOG502ZYB0">
    <property type="taxonomic scope" value="Bacteria"/>
</dbReference>
<evidence type="ECO:0000256" key="1">
    <source>
        <dbReference type="SAM" id="MobiDB-lite"/>
    </source>
</evidence>
<sequence>MDYTPKDLGETPPAPDLTNFKNPLGLPSEGSIFIGNFNVTPLTSSSEKNESLTEAIKKESRDSSI</sequence>
<dbReference type="RefSeq" id="WP_035684719.1">
    <property type="nucleotide sequence ID" value="NZ_JPRL01000001.1"/>
</dbReference>
<evidence type="ECO:0000313" key="3">
    <source>
        <dbReference type="Proteomes" id="UP000028715"/>
    </source>
</evidence>
<name>A0A085ZPP8_9FLAO</name>
<accession>A0A085ZPP8</accession>
<feature type="compositionally biased region" description="Basic and acidic residues" evidence="1">
    <location>
        <begin position="47"/>
        <end position="65"/>
    </location>
</feature>